<evidence type="ECO:0000313" key="7">
    <source>
        <dbReference type="Proteomes" id="UP001141327"/>
    </source>
</evidence>
<organism evidence="6 7">
    <name type="scientific">Paratrimastix pyriformis</name>
    <dbReference type="NCBI Taxonomy" id="342808"/>
    <lineage>
        <taxon>Eukaryota</taxon>
        <taxon>Metamonada</taxon>
        <taxon>Preaxostyla</taxon>
        <taxon>Paratrimastigidae</taxon>
        <taxon>Paratrimastix</taxon>
    </lineage>
</organism>
<dbReference type="PANTHER" id="PTHR13531">
    <property type="entry name" value="GEO07735P1-RELATED-RELATED"/>
    <property type="match status" value="1"/>
</dbReference>
<keyword evidence="3 5" id="KW-1133">Transmembrane helix</keyword>
<keyword evidence="2 5" id="KW-0812">Transmembrane</keyword>
<feature type="transmembrane region" description="Helical" evidence="5">
    <location>
        <begin position="20"/>
        <end position="38"/>
    </location>
</feature>
<name>A0ABQ8UIF8_9EUKA</name>
<comment type="subcellular location">
    <subcellularLocation>
        <location evidence="1">Membrane</location>
        <topology evidence="1">Multi-pass membrane protein</topology>
    </subcellularLocation>
</comment>
<reference evidence="6" key="1">
    <citation type="journal article" date="2022" name="bioRxiv">
        <title>Genomics of Preaxostyla Flagellates Illuminates Evolutionary Transitions and the Path Towards Mitochondrial Loss.</title>
        <authorList>
            <person name="Novak L.V.F."/>
            <person name="Treitli S.C."/>
            <person name="Pyrih J."/>
            <person name="Halakuc P."/>
            <person name="Pipaliya S.V."/>
            <person name="Vacek V."/>
            <person name="Brzon O."/>
            <person name="Soukal P."/>
            <person name="Eme L."/>
            <person name="Dacks J.B."/>
            <person name="Karnkowska A."/>
            <person name="Elias M."/>
            <person name="Hampl V."/>
        </authorList>
    </citation>
    <scope>NUCLEOTIDE SEQUENCE</scope>
    <source>
        <strain evidence="6">RCP-MX</strain>
    </source>
</reference>
<proteinExistence type="predicted"/>
<dbReference type="InterPro" id="IPR019184">
    <property type="entry name" value="Uncharacterised_TM-17"/>
</dbReference>
<evidence type="ECO:0000313" key="6">
    <source>
        <dbReference type="EMBL" id="KAJ4459009.1"/>
    </source>
</evidence>
<accession>A0ABQ8UIF8</accession>
<gene>
    <name evidence="6" type="ORF">PAPYR_5060</name>
</gene>
<dbReference type="Proteomes" id="UP001141327">
    <property type="component" value="Unassembled WGS sequence"/>
</dbReference>
<keyword evidence="4 5" id="KW-0472">Membrane</keyword>
<dbReference type="Pfam" id="PF09799">
    <property type="entry name" value="Transmemb_17"/>
    <property type="match status" value="1"/>
</dbReference>
<feature type="transmembrane region" description="Helical" evidence="5">
    <location>
        <begin position="45"/>
        <end position="63"/>
    </location>
</feature>
<dbReference type="EMBL" id="JAPMOS010000023">
    <property type="protein sequence ID" value="KAJ4459009.1"/>
    <property type="molecule type" value="Genomic_DNA"/>
</dbReference>
<feature type="transmembrane region" description="Helical" evidence="5">
    <location>
        <begin position="114"/>
        <end position="135"/>
    </location>
</feature>
<evidence type="ECO:0000256" key="5">
    <source>
        <dbReference type="SAM" id="Phobius"/>
    </source>
</evidence>
<keyword evidence="7" id="KW-1185">Reference proteome</keyword>
<evidence type="ECO:0000256" key="1">
    <source>
        <dbReference type="ARBA" id="ARBA00004141"/>
    </source>
</evidence>
<evidence type="ECO:0000256" key="2">
    <source>
        <dbReference type="ARBA" id="ARBA00022692"/>
    </source>
</evidence>
<sequence>MIKPSSQILSSTPFQMLLYFHGWYDLIFIIITLILYIYKAVSLPYPALLALELCFLLIAAPLLEWARLYLGTRGNLTEQVLPLIFFLVLCVPTIMGHVYFLAWQAYVLQIEIPMNAISLLFLLAELIFAIIYIIVFQRSNL</sequence>
<evidence type="ECO:0000256" key="3">
    <source>
        <dbReference type="ARBA" id="ARBA00022989"/>
    </source>
</evidence>
<dbReference type="PANTHER" id="PTHR13531:SF0">
    <property type="entry name" value="GEO07735P1-RELATED"/>
    <property type="match status" value="1"/>
</dbReference>
<comment type="caution">
    <text evidence="6">The sequence shown here is derived from an EMBL/GenBank/DDBJ whole genome shotgun (WGS) entry which is preliminary data.</text>
</comment>
<evidence type="ECO:0000256" key="4">
    <source>
        <dbReference type="ARBA" id="ARBA00023136"/>
    </source>
</evidence>
<protein>
    <submittedName>
        <fullName evidence="6">Transmembrane protein 80</fullName>
    </submittedName>
</protein>
<feature type="transmembrane region" description="Helical" evidence="5">
    <location>
        <begin position="83"/>
        <end position="102"/>
    </location>
</feature>